<keyword evidence="1" id="KW-0812">Transmembrane</keyword>
<proteinExistence type="predicted"/>
<protein>
    <submittedName>
        <fullName evidence="2">Uncharacterized protein</fullName>
    </submittedName>
</protein>
<feature type="transmembrane region" description="Helical" evidence="1">
    <location>
        <begin position="48"/>
        <end position="71"/>
    </location>
</feature>
<accession>A0A6M2DEY9</accession>
<keyword evidence="1" id="KW-1133">Transmembrane helix</keyword>
<name>A0A6M2DEY9_RHIMP</name>
<dbReference type="EMBL" id="GHWJ01010750">
    <property type="protein sequence ID" value="NOV43487.1"/>
    <property type="molecule type" value="Transcribed_RNA"/>
</dbReference>
<keyword evidence="1" id="KW-0472">Membrane</keyword>
<sequence>MATSANYCFMVCFLTLFCKLHSYRILVVLALSLPYCGRLKRVYMTCRVEFFLCGVFAHRTVTSCACLYIFYN</sequence>
<feature type="transmembrane region" description="Helical" evidence="1">
    <location>
        <begin position="20"/>
        <end position="36"/>
    </location>
</feature>
<evidence type="ECO:0000256" key="1">
    <source>
        <dbReference type="SAM" id="Phobius"/>
    </source>
</evidence>
<organism evidence="2">
    <name type="scientific">Rhipicephalus microplus</name>
    <name type="common">Cattle tick</name>
    <name type="synonym">Boophilus microplus</name>
    <dbReference type="NCBI Taxonomy" id="6941"/>
    <lineage>
        <taxon>Eukaryota</taxon>
        <taxon>Metazoa</taxon>
        <taxon>Ecdysozoa</taxon>
        <taxon>Arthropoda</taxon>
        <taxon>Chelicerata</taxon>
        <taxon>Arachnida</taxon>
        <taxon>Acari</taxon>
        <taxon>Parasitiformes</taxon>
        <taxon>Ixodida</taxon>
        <taxon>Ixodoidea</taxon>
        <taxon>Ixodidae</taxon>
        <taxon>Rhipicephalinae</taxon>
        <taxon>Rhipicephalus</taxon>
        <taxon>Boophilus</taxon>
    </lineage>
</organism>
<dbReference type="AlphaFoldDB" id="A0A6M2DEY9"/>
<evidence type="ECO:0000313" key="2">
    <source>
        <dbReference type="EMBL" id="NOV43487.1"/>
    </source>
</evidence>
<reference evidence="2" key="1">
    <citation type="submission" date="2019-09" db="EMBL/GenBank/DDBJ databases">
        <title>Organ-specific transcriptomic study of the physiology of the cattle tick, Rhipicephalus microplus.</title>
        <authorList>
            <person name="Tirloni L."/>
            <person name="Braz G."/>
            <person name="Gandara A.C.P."/>
            <person name="Sabadin G.A."/>
            <person name="da Silva R.M."/>
            <person name="Guizzo M.G."/>
            <person name="Machado J.A."/>
            <person name="Costa E.P."/>
            <person name="Gomes H.F."/>
            <person name="Moraes J."/>
            <person name="Mota M.B.S."/>
            <person name="Mesquita R.D."/>
            <person name="Alvarenga P.H."/>
            <person name="Alves F."/>
            <person name="Seixas A."/>
            <person name="da Fonseca R.N."/>
            <person name="Fogaca A."/>
            <person name="Logullo C."/>
            <person name="Tanaka A."/>
            <person name="Daffre S."/>
            <person name="Termignoni C."/>
            <person name="Vaz I.S.Jr."/>
            <person name="Oliveira P.L."/>
            <person name="Ribeiro J.M."/>
        </authorList>
    </citation>
    <scope>NUCLEOTIDE SEQUENCE</scope>
    <source>
        <strain evidence="2">Porto Alegre</strain>
    </source>
</reference>